<dbReference type="GO" id="GO:0000145">
    <property type="term" value="C:exocyst"/>
    <property type="evidence" value="ECO:0007669"/>
    <property type="project" value="InterPro"/>
</dbReference>
<keyword evidence="5" id="KW-0808">Transferase</keyword>
<name>A0A024G510_9STRA</name>
<dbReference type="PANTHER" id="PTHR22809">
    <property type="entry name" value="METHYLTRANSFERASE-RELATED"/>
    <property type="match status" value="1"/>
</dbReference>
<evidence type="ECO:0000313" key="7">
    <source>
        <dbReference type="EMBL" id="CCI41924.1"/>
    </source>
</evidence>
<dbReference type="PANTHER" id="PTHR22809:SF5">
    <property type="entry name" value="TRNA N(3)-METHYLCYTIDINE METHYLTRANSFERASE METTL6"/>
    <property type="match status" value="1"/>
</dbReference>
<accession>A0A024G510</accession>
<dbReference type="InterPro" id="IPR026113">
    <property type="entry name" value="METTL2/6/8-like"/>
</dbReference>
<dbReference type="InterPro" id="IPR016159">
    <property type="entry name" value="Cullin_repeat-like_dom_sf"/>
</dbReference>
<keyword evidence="8" id="KW-1185">Reference proteome</keyword>
<dbReference type="Pfam" id="PF03081">
    <property type="entry name" value="Exo70_C"/>
    <property type="match status" value="1"/>
</dbReference>
<dbReference type="AlphaFoldDB" id="A0A024G510"/>
<evidence type="ECO:0000256" key="1">
    <source>
        <dbReference type="ARBA" id="ARBA00006756"/>
    </source>
</evidence>
<feature type="domain" description="Exocyst complex subunit Exo70 C-terminal" evidence="6">
    <location>
        <begin position="248"/>
        <end position="598"/>
    </location>
</feature>
<dbReference type="OrthoDB" id="1922221at2759"/>
<dbReference type="GO" id="GO:0032259">
    <property type="term" value="P:methylation"/>
    <property type="evidence" value="ECO:0007669"/>
    <property type="project" value="UniProtKB-KW"/>
</dbReference>
<keyword evidence="3" id="KW-0813">Transport</keyword>
<dbReference type="GO" id="GO:0008173">
    <property type="term" value="F:RNA methyltransferase activity"/>
    <property type="evidence" value="ECO:0007669"/>
    <property type="project" value="UniProtKB-ARBA"/>
</dbReference>
<dbReference type="SUPFAM" id="SSF53335">
    <property type="entry name" value="S-adenosyl-L-methionine-dependent methyltransferases"/>
    <property type="match status" value="1"/>
</dbReference>
<comment type="caution">
    <text evidence="7">The sequence shown here is derived from an EMBL/GenBank/DDBJ whole genome shotgun (WGS) entry which is preliminary data.</text>
</comment>
<organism evidence="7 8">
    <name type="scientific">Albugo candida</name>
    <dbReference type="NCBI Taxonomy" id="65357"/>
    <lineage>
        <taxon>Eukaryota</taxon>
        <taxon>Sar</taxon>
        <taxon>Stramenopiles</taxon>
        <taxon>Oomycota</taxon>
        <taxon>Peronosporomycetes</taxon>
        <taxon>Albuginales</taxon>
        <taxon>Albuginaceae</taxon>
        <taxon>Albugo</taxon>
    </lineage>
</organism>
<keyword evidence="4" id="KW-0489">Methyltransferase</keyword>
<dbReference type="SUPFAM" id="SSF74788">
    <property type="entry name" value="Cullin repeat-like"/>
    <property type="match status" value="1"/>
</dbReference>
<dbReference type="Proteomes" id="UP000053237">
    <property type="component" value="Unassembled WGS sequence"/>
</dbReference>
<reference evidence="7 8" key="1">
    <citation type="submission" date="2012-05" db="EMBL/GenBank/DDBJ databases">
        <title>Recombination and specialization in a pathogen metapopulation.</title>
        <authorList>
            <person name="Gardiner A."/>
            <person name="Kemen E."/>
            <person name="Schultz-Larsen T."/>
            <person name="MacLean D."/>
            <person name="Van Oosterhout C."/>
            <person name="Jones J.D.G."/>
        </authorList>
    </citation>
    <scope>NUCLEOTIDE SEQUENCE [LARGE SCALE GENOMIC DNA]</scope>
    <source>
        <strain evidence="7 8">Ac Nc2</strain>
    </source>
</reference>
<dbReference type="CDD" id="cd02440">
    <property type="entry name" value="AdoMet_MTases"/>
    <property type="match status" value="1"/>
</dbReference>
<dbReference type="Gene3D" id="3.40.50.150">
    <property type="entry name" value="Vaccinia Virus protein VP39"/>
    <property type="match status" value="1"/>
</dbReference>
<evidence type="ECO:0000256" key="5">
    <source>
        <dbReference type="ARBA" id="ARBA00022679"/>
    </source>
</evidence>
<evidence type="ECO:0000256" key="4">
    <source>
        <dbReference type="ARBA" id="ARBA00022603"/>
    </source>
</evidence>
<gene>
    <name evidence="7" type="ORF">BN9_027080</name>
</gene>
<comment type="similarity">
    <text evidence="2">Belongs to the methyltransferase superfamily. METL family.</text>
</comment>
<dbReference type="InterPro" id="IPR029063">
    <property type="entry name" value="SAM-dependent_MTases_sf"/>
</dbReference>
<dbReference type="InterPro" id="IPR046364">
    <property type="entry name" value="Exo70_C"/>
</dbReference>
<dbReference type="EMBL" id="CAIX01000027">
    <property type="protein sequence ID" value="CCI41924.1"/>
    <property type="molecule type" value="Genomic_DNA"/>
</dbReference>
<dbReference type="InParanoid" id="A0A024G510"/>
<evidence type="ECO:0000313" key="8">
    <source>
        <dbReference type="Proteomes" id="UP000053237"/>
    </source>
</evidence>
<evidence type="ECO:0000256" key="2">
    <source>
        <dbReference type="ARBA" id="ARBA00009725"/>
    </source>
</evidence>
<dbReference type="STRING" id="65357.A0A024G510"/>
<dbReference type="GO" id="GO:0006887">
    <property type="term" value="P:exocytosis"/>
    <property type="evidence" value="ECO:0007669"/>
    <property type="project" value="InterPro"/>
</dbReference>
<dbReference type="Pfam" id="PF13489">
    <property type="entry name" value="Methyltransf_23"/>
    <property type="match status" value="1"/>
</dbReference>
<dbReference type="GO" id="GO:0005546">
    <property type="term" value="F:phosphatidylinositol-4,5-bisphosphate binding"/>
    <property type="evidence" value="ECO:0007669"/>
    <property type="project" value="InterPro"/>
</dbReference>
<evidence type="ECO:0000256" key="3">
    <source>
        <dbReference type="ARBA" id="ARBA00022448"/>
    </source>
</evidence>
<proteinExistence type="inferred from homology"/>
<sequence length="845" mass="96860">MFEMESKAYGTWIQLIRNTVEESDNQILRVNGALSTFQDGLVGIEREMLPIYQLTEKLRITQRNIDLCIEELDRVRRDFRASHEVVFFPVCYFHISRASDFQLMPVLLHASKYDQQAYKAALERLLGAITFLESHKSYEGSGKALDHSKEVLFQVKKIAKSGFLSAVSVTCKADCDDITLKYRNVQPESLKAQQWLSCLELCQADRTQIQSDYAQQRLQLLRMHFSWITEGNPAPDFTSKMPEILNDVKKTILQEKSLLASIFTEETIAHSVFCTTISPILTQLKAHLDNWLRVSIKSNCFHLLLVHKIVQSSTKEFDSILQPPLLLRSHKGTGFQDPRHLSDLMHAILNDLTVSTKERLFTTQLEITDPIASPHSMPNDGNVHAASSLMLQYIRKLFDHHSALDALLSNEGSAEYVESAVMQLVEALSSAKTRADRKQIFLINNFGFIKKNLEFTNIDNAGIGSRMKIEILPRLEELRKQSMMEYNRLFVHVLAQSAEEVPEKLIYLKNGSTLARESGRLLKEKFSKFNLQLEELKAHRQFTLEPSIRHSMIQNALDTVVPAYTRFYEKYSVIQFSKKHASKYLQYTPVAVETLLKELFHEYTYTTLKVSIIMSGSRLPINRKIEALVETAGCCSNKLADDPDQIPRYLLEIGCGVGNAALPLLESNTNLHIIAVDFAPTAIELFKKQSHFEETRCTLSLCDVTKDDLAPLLPSVCIGVDYALVLFCLSGIHPSKMDAVARNIFNATRPEGKLFLRDYGRYDQAQLRFKAGHKLEENFYARGDNTRAYYFTTDEIKRIFEQAGFHQVENKYIRRQYINRKQHIVRYRVWVHAVFQKPPIHSNLQ</sequence>
<dbReference type="Gene3D" id="1.20.1280.170">
    <property type="entry name" value="Exocyst complex component Exo70"/>
    <property type="match status" value="1"/>
</dbReference>
<evidence type="ECO:0000259" key="6">
    <source>
        <dbReference type="Pfam" id="PF03081"/>
    </source>
</evidence>
<dbReference type="GO" id="GO:0008757">
    <property type="term" value="F:S-adenosylmethionine-dependent methyltransferase activity"/>
    <property type="evidence" value="ECO:0007669"/>
    <property type="project" value="UniProtKB-ARBA"/>
</dbReference>
<protein>
    <recommendedName>
        <fullName evidence="6">Exocyst complex subunit Exo70 C-terminal domain-containing protein</fullName>
    </recommendedName>
</protein>
<comment type="similarity">
    <text evidence="1">Belongs to the EXO70 family.</text>
</comment>